<keyword evidence="3" id="KW-1185">Reference proteome</keyword>
<sequence length="383" mass="43693">MSFLPNSIDLYEDEALESALLRLCRVNHFEHYSDLSIEVKSWLEERHPTIAGAFPLSLDAVNIYHAKQSSAQRVQAIQLLEQLVGLSRFSLLDICFKHTTAVDLGQYAEVRYKQINIPREFLRSTIIPICPECLNESNYVRFDWHINKVECCEKHGIKLLRNCPSCHIPLNYMNSEDPGRCICGLNLLQNSHREFGFDSWRDHSLYEAIGSCSLSEKLAVLVFSDKFFPLLAYEDFIVDPRRHIDEYLNGLIEQNLLLATEKPNRLSFAQISNDFLDDISAISCLPLKIKEFIAGVVITLAINEERSTIANIGDTLVSAREAAVIIGSELDDIYRLYESGILVVGRRLRNEGKLESHNPVFRLRDVASLALSYSKYQFSQSAW</sequence>
<dbReference type="Pfam" id="PF06527">
    <property type="entry name" value="TniQ"/>
    <property type="match status" value="1"/>
</dbReference>
<accession>A0A1M5CY83</accession>
<dbReference type="RefSeq" id="WP_072839827.1">
    <property type="nucleotide sequence ID" value="NZ_FQVF01000009.1"/>
</dbReference>
<organism evidence="2 3">
    <name type="scientific">Marinomonas polaris DSM 16579</name>
    <dbReference type="NCBI Taxonomy" id="1122206"/>
    <lineage>
        <taxon>Bacteria</taxon>
        <taxon>Pseudomonadati</taxon>
        <taxon>Pseudomonadota</taxon>
        <taxon>Gammaproteobacteria</taxon>
        <taxon>Oceanospirillales</taxon>
        <taxon>Oceanospirillaceae</taxon>
        <taxon>Marinomonas</taxon>
    </lineage>
</organism>
<protein>
    <submittedName>
        <fullName evidence="2">TniQ protein</fullName>
    </submittedName>
</protein>
<dbReference type="STRING" id="1122206.SAMN02745753_02290"/>
<evidence type="ECO:0000313" key="3">
    <source>
        <dbReference type="Proteomes" id="UP000184517"/>
    </source>
</evidence>
<dbReference type="OrthoDB" id="6138887at2"/>
<dbReference type="EMBL" id="FQVF01000009">
    <property type="protein sequence ID" value="SHF59659.1"/>
    <property type="molecule type" value="Genomic_DNA"/>
</dbReference>
<proteinExistence type="predicted"/>
<reference evidence="3" key="1">
    <citation type="submission" date="2016-11" db="EMBL/GenBank/DDBJ databases">
        <authorList>
            <person name="Varghese N."/>
            <person name="Submissions S."/>
        </authorList>
    </citation>
    <scope>NUCLEOTIDE SEQUENCE [LARGE SCALE GENOMIC DNA]</scope>
    <source>
        <strain evidence="3">DSM 16579</strain>
    </source>
</reference>
<evidence type="ECO:0000313" key="2">
    <source>
        <dbReference type="EMBL" id="SHF59659.1"/>
    </source>
</evidence>
<feature type="domain" description="TniQ" evidence="1">
    <location>
        <begin position="8"/>
        <end position="159"/>
    </location>
</feature>
<dbReference type="Proteomes" id="UP000184517">
    <property type="component" value="Unassembled WGS sequence"/>
</dbReference>
<dbReference type="AlphaFoldDB" id="A0A1M5CY83"/>
<evidence type="ECO:0000259" key="1">
    <source>
        <dbReference type="Pfam" id="PF06527"/>
    </source>
</evidence>
<gene>
    <name evidence="2" type="ORF">SAMN02745753_02290</name>
</gene>
<dbReference type="InterPro" id="IPR009492">
    <property type="entry name" value="TniQ"/>
</dbReference>
<name>A0A1M5CY83_9GAMM</name>